<dbReference type="GO" id="GO:0005509">
    <property type="term" value="F:calcium ion binding"/>
    <property type="evidence" value="ECO:0007669"/>
    <property type="project" value="InterPro"/>
</dbReference>
<dbReference type="EMBL" id="VEPZ02000848">
    <property type="protein sequence ID" value="KAE8716333.1"/>
    <property type="molecule type" value="Genomic_DNA"/>
</dbReference>
<dbReference type="PROSITE" id="PS50222">
    <property type="entry name" value="EF_HAND_2"/>
    <property type="match status" value="1"/>
</dbReference>
<protein>
    <recommendedName>
        <fullName evidence="2">EF-hand domain-containing protein</fullName>
    </recommendedName>
</protein>
<feature type="domain" description="EF-hand" evidence="2">
    <location>
        <begin position="1"/>
        <end position="31"/>
    </location>
</feature>
<gene>
    <name evidence="3" type="ORF">F3Y22_tig00110123pilonHSYRG00093</name>
</gene>
<dbReference type="SUPFAM" id="SSF47473">
    <property type="entry name" value="EF-hand"/>
    <property type="match status" value="1"/>
</dbReference>
<dbReference type="Proteomes" id="UP000436088">
    <property type="component" value="Unassembled WGS sequence"/>
</dbReference>
<sequence length="81" mass="9379">MKHILERFESNGDHRLSKQEFKNALYYLGSHSPNWRAAQALNRVDENQNGYISEGEMDGLVEYVWQCGYTISNHEGLEFGV</sequence>
<dbReference type="PROSITE" id="PS00018">
    <property type="entry name" value="EF_HAND_1"/>
    <property type="match status" value="1"/>
</dbReference>
<dbReference type="AlphaFoldDB" id="A0A6A3BIA5"/>
<proteinExistence type="predicted"/>
<evidence type="ECO:0000313" key="4">
    <source>
        <dbReference type="Proteomes" id="UP000436088"/>
    </source>
</evidence>
<name>A0A6A3BIA5_HIBSY</name>
<keyword evidence="4" id="KW-1185">Reference proteome</keyword>
<evidence type="ECO:0000256" key="1">
    <source>
        <dbReference type="ARBA" id="ARBA00022837"/>
    </source>
</evidence>
<reference evidence="3" key="1">
    <citation type="submission" date="2019-09" db="EMBL/GenBank/DDBJ databases">
        <title>Draft genome information of white flower Hibiscus syriacus.</title>
        <authorList>
            <person name="Kim Y.-M."/>
        </authorList>
    </citation>
    <scope>NUCLEOTIDE SEQUENCE [LARGE SCALE GENOMIC DNA]</scope>
    <source>
        <strain evidence="3">YM2019G1</strain>
    </source>
</reference>
<dbReference type="InterPro" id="IPR011992">
    <property type="entry name" value="EF-hand-dom_pair"/>
</dbReference>
<comment type="caution">
    <text evidence="3">The sequence shown here is derived from an EMBL/GenBank/DDBJ whole genome shotgun (WGS) entry which is preliminary data.</text>
</comment>
<evidence type="ECO:0000313" key="3">
    <source>
        <dbReference type="EMBL" id="KAE8716333.1"/>
    </source>
</evidence>
<dbReference type="Gene3D" id="1.10.238.10">
    <property type="entry name" value="EF-hand"/>
    <property type="match status" value="1"/>
</dbReference>
<accession>A0A6A3BIA5</accession>
<dbReference type="InterPro" id="IPR002048">
    <property type="entry name" value="EF_hand_dom"/>
</dbReference>
<evidence type="ECO:0000259" key="2">
    <source>
        <dbReference type="PROSITE" id="PS50222"/>
    </source>
</evidence>
<dbReference type="InterPro" id="IPR018247">
    <property type="entry name" value="EF_Hand_1_Ca_BS"/>
</dbReference>
<organism evidence="3 4">
    <name type="scientific">Hibiscus syriacus</name>
    <name type="common">Rose of Sharon</name>
    <dbReference type="NCBI Taxonomy" id="106335"/>
    <lineage>
        <taxon>Eukaryota</taxon>
        <taxon>Viridiplantae</taxon>
        <taxon>Streptophyta</taxon>
        <taxon>Embryophyta</taxon>
        <taxon>Tracheophyta</taxon>
        <taxon>Spermatophyta</taxon>
        <taxon>Magnoliopsida</taxon>
        <taxon>eudicotyledons</taxon>
        <taxon>Gunneridae</taxon>
        <taxon>Pentapetalae</taxon>
        <taxon>rosids</taxon>
        <taxon>malvids</taxon>
        <taxon>Malvales</taxon>
        <taxon>Malvaceae</taxon>
        <taxon>Malvoideae</taxon>
        <taxon>Hibiscus</taxon>
    </lineage>
</organism>
<keyword evidence="1" id="KW-0106">Calcium</keyword>